<proteinExistence type="inferred from homology"/>
<dbReference type="SMART" id="SM01008">
    <property type="entry name" value="Ald_Xan_dh_C"/>
    <property type="match status" value="1"/>
</dbReference>
<dbReference type="Pfam" id="PF02738">
    <property type="entry name" value="MoCoBD_1"/>
    <property type="match status" value="1"/>
</dbReference>
<dbReference type="PANTHER" id="PTHR11908:SF133">
    <property type="entry name" value="ABSCISIC-ALDEHYDE OXIDASE-LIKE"/>
    <property type="match status" value="1"/>
</dbReference>
<dbReference type="InterPro" id="IPR000674">
    <property type="entry name" value="Ald_Oxase/Xan_DH_a/b"/>
</dbReference>
<keyword evidence="5" id="KW-1185">Reference proteome</keyword>
<dbReference type="SUPFAM" id="SSF56003">
    <property type="entry name" value="Molybdenum cofactor-binding domain"/>
    <property type="match status" value="1"/>
</dbReference>
<dbReference type="SMR" id="A0A2G3AKR6"/>
<dbReference type="Gene3D" id="3.30.365.10">
    <property type="entry name" value="Aldehyde oxidase/xanthine dehydrogenase, molybdopterin binding domain"/>
    <property type="match status" value="2"/>
</dbReference>
<name>A0A2G3AKR6_CAPAN</name>
<dbReference type="SUPFAM" id="SSF54665">
    <property type="entry name" value="CO dehydrogenase molybdoprotein N-domain-like"/>
    <property type="match status" value="1"/>
</dbReference>
<evidence type="ECO:0000313" key="5">
    <source>
        <dbReference type="Proteomes" id="UP000222542"/>
    </source>
</evidence>
<dbReference type="AlphaFoldDB" id="A0A2G3AKR6"/>
<comment type="similarity">
    <text evidence="1">Belongs to the xanthine dehydrogenase family.</text>
</comment>
<evidence type="ECO:0000256" key="2">
    <source>
        <dbReference type="ARBA" id="ARBA00067017"/>
    </source>
</evidence>
<sequence length="407" mass="43749">MLNIHVLYEALELVKLAVVPEAGTLHPEYRSSLAASYVFEFLYPFTGAHSAISGRLLNGNNDISVEEVSKSSEDGCISPGRKQTLLSSAKQIVESSTEYYPVGEPMKKVAAAMQATGEAVYVDDIPSPPNCLHGAFIYSTKPLAGLKGIQLESNQLIDGVAAVITFKDIPSGGANVGAITIFNPEPLFAHELARCAGDRIAVVVADSQRYADVAARTALVEYDTANTDSPILTVEDAVEKSSFIQIPPLLYPKQVGDFSKGMAEADRKILSAEMKTTAWLFILQSSPENAQRVIATCLGVPEHNIRVIARRVGGGFGGKAVRAMPVSTACALAAYKLRRPVRIYVNWNSDIIMTGGRHPMKVTYSVGFKSSGKITALHLDLLINAGISDDISPIVPLNVIKALKKYD</sequence>
<dbReference type="GO" id="GO:0005506">
    <property type="term" value="F:iron ion binding"/>
    <property type="evidence" value="ECO:0007669"/>
    <property type="project" value="InterPro"/>
</dbReference>
<protein>
    <recommendedName>
        <fullName evidence="2">indole-3-acetaldehyde oxidase</fullName>
        <ecNumber evidence="2">1.2.3.7</ecNumber>
    </recommendedName>
</protein>
<dbReference type="InterPro" id="IPR016208">
    <property type="entry name" value="Ald_Oxase/xanthine_DH-like"/>
</dbReference>
<dbReference type="Pfam" id="PF01315">
    <property type="entry name" value="Ald_Xan_dh_C"/>
    <property type="match status" value="1"/>
</dbReference>
<dbReference type="EMBL" id="AYRZ02000001">
    <property type="protein sequence ID" value="PHT94812.1"/>
    <property type="molecule type" value="Genomic_DNA"/>
</dbReference>
<dbReference type="PANTHER" id="PTHR11908">
    <property type="entry name" value="XANTHINE DEHYDROGENASE"/>
    <property type="match status" value="1"/>
</dbReference>
<dbReference type="STRING" id="4072.A0A2G3AKR6"/>
<gene>
    <name evidence="4" type="ORF">T459_02694</name>
</gene>
<dbReference type="InterPro" id="IPR036856">
    <property type="entry name" value="Ald_Oxase/Xan_DH_a/b_sf"/>
</dbReference>
<evidence type="ECO:0000313" key="4">
    <source>
        <dbReference type="EMBL" id="PHT94812.1"/>
    </source>
</evidence>
<dbReference type="InterPro" id="IPR008274">
    <property type="entry name" value="AldOxase/xan_DH_MoCoBD1"/>
</dbReference>
<dbReference type="InterPro" id="IPR037165">
    <property type="entry name" value="AldOxase/xan_DH_Mopterin-bd_sf"/>
</dbReference>
<dbReference type="EC" id="1.2.3.7" evidence="2"/>
<dbReference type="GO" id="GO:0050302">
    <property type="term" value="F:indole-3-acetaldehyde oxidase activity"/>
    <property type="evidence" value="ECO:0007669"/>
    <property type="project" value="UniProtKB-EC"/>
</dbReference>
<organism evidence="4 5">
    <name type="scientific">Capsicum annuum</name>
    <name type="common">Capsicum pepper</name>
    <dbReference type="NCBI Taxonomy" id="4072"/>
    <lineage>
        <taxon>Eukaryota</taxon>
        <taxon>Viridiplantae</taxon>
        <taxon>Streptophyta</taxon>
        <taxon>Embryophyta</taxon>
        <taxon>Tracheophyta</taxon>
        <taxon>Spermatophyta</taxon>
        <taxon>Magnoliopsida</taxon>
        <taxon>eudicotyledons</taxon>
        <taxon>Gunneridae</taxon>
        <taxon>Pentapetalae</taxon>
        <taxon>asterids</taxon>
        <taxon>lamiids</taxon>
        <taxon>Solanales</taxon>
        <taxon>Solanaceae</taxon>
        <taxon>Solanoideae</taxon>
        <taxon>Capsiceae</taxon>
        <taxon>Capsicum</taxon>
    </lineage>
</organism>
<evidence type="ECO:0000259" key="3">
    <source>
        <dbReference type="SMART" id="SM01008"/>
    </source>
</evidence>
<dbReference type="FunFam" id="3.30.365.10:FF:000001">
    <property type="entry name" value="Xanthine dehydrogenase oxidase"/>
    <property type="match status" value="1"/>
</dbReference>
<feature type="domain" description="Aldehyde oxidase/xanthine dehydrogenase a/b hammerhead" evidence="3">
    <location>
        <begin position="116"/>
        <end position="226"/>
    </location>
</feature>
<evidence type="ECO:0000256" key="1">
    <source>
        <dbReference type="ARBA" id="ARBA00006849"/>
    </source>
</evidence>
<accession>A0A2G3AKR6</accession>
<reference evidence="4 5" key="1">
    <citation type="journal article" date="2014" name="Nat. Genet.">
        <title>Genome sequence of the hot pepper provides insights into the evolution of pungency in Capsicum species.</title>
        <authorList>
            <person name="Kim S."/>
            <person name="Park M."/>
            <person name="Yeom S.I."/>
            <person name="Kim Y.M."/>
            <person name="Lee J.M."/>
            <person name="Lee H.A."/>
            <person name="Seo E."/>
            <person name="Choi J."/>
            <person name="Cheong K."/>
            <person name="Kim K.T."/>
            <person name="Jung K."/>
            <person name="Lee G.W."/>
            <person name="Oh S.K."/>
            <person name="Bae C."/>
            <person name="Kim S.B."/>
            <person name="Lee H.Y."/>
            <person name="Kim S.Y."/>
            <person name="Kim M.S."/>
            <person name="Kang B.C."/>
            <person name="Jo Y.D."/>
            <person name="Yang H.B."/>
            <person name="Jeong H.J."/>
            <person name="Kang W.H."/>
            <person name="Kwon J.K."/>
            <person name="Shin C."/>
            <person name="Lim J.Y."/>
            <person name="Park J.H."/>
            <person name="Huh J.H."/>
            <person name="Kim J.S."/>
            <person name="Kim B.D."/>
            <person name="Cohen O."/>
            <person name="Paran I."/>
            <person name="Suh M.C."/>
            <person name="Lee S.B."/>
            <person name="Kim Y.K."/>
            <person name="Shin Y."/>
            <person name="Noh S.J."/>
            <person name="Park J."/>
            <person name="Seo Y.S."/>
            <person name="Kwon S.Y."/>
            <person name="Kim H.A."/>
            <person name="Park J.M."/>
            <person name="Kim H.J."/>
            <person name="Choi S.B."/>
            <person name="Bosland P.W."/>
            <person name="Reeves G."/>
            <person name="Jo S.H."/>
            <person name="Lee B.W."/>
            <person name="Cho H.T."/>
            <person name="Choi H.S."/>
            <person name="Lee M.S."/>
            <person name="Yu Y."/>
            <person name="Do Choi Y."/>
            <person name="Park B.S."/>
            <person name="van Deynze A."/>
            <person name="Ashrafi H."/>
            <person name="Hill T."/>
            <person name="Kim W.T."/>
            <person name="Pai H.S."/>
            <person name="Ahn H.K."/>
            <person name="Yeam I."/>
            <person name="Giovannoni J.J."/>
            <person name="Rose J.K."/>
            <person name="Sorensen I."/>
            <person name="Lee S.J."/>
            <person name="Kim R.W."/>
            <person name="Choi I.Y."/>
            <person name="Choi B.S."/>
            <person name="Lim J.S."/>
            <person name="Lee Y.H."/>
            <person name="Choi D."/>
        </authorList>
    </citation>
    <scope>NUCLEOTIDE SEQUENCE [LARGE SCALE GENOMIC DNA]</scope>
    <source>
        <strain evidence="5">cv. CM334</strain>
    </source>
</reference>
<comment type="caution">
    <text evidence="4">The sequence shown here is derived from an EMBL/GenBank/DDBJ whole genome shotgun (WGS) entry which is preliminary data.</text>
</comment>
<dbReference type="Gene3D" id="3.90.1170.50">
    <property type="entry name" value="Aldehyde oxidase/xanthine dehydrogenase, a/b hammerhead"/>
    <property type="match status" value="1"/>
</dbReference>
<dbReference type="Proteomes" id="UP000222542">
    <property type="component" value="Unassembled WGS sequence"/>
</dbReference>
<reference evidence="4 5" key="2">
    <citation type="journal article" date="2017" name="Genome Biol.">
        <title>New reference genome sequences of hot pepper reveal the massive evolution of plant disease-resistance genes by retroduplication.</title>
        <authorList>
            <person name="Kim S."/>
            <person name="Park J."/>
            <person name="Yeom S.I."/>
            <person name="Kim Y.M."/>
            <person name="Seo E."/>
            <person name="Kim K.T."/>
            <person name="Kim M.S."/>
            <person name="Lee J.M."/>
            <person name="Cheong K."/>
            <person name="Shin H.S."/>
            <person name="Kim S.B."/>
            <person name="Han K."/>
            <person name="Lee J."/>
            <person name="Park M."/>
            <person name="Lee H.A."/>
            <person name="Lee H.Y."/>
            <person name="Lee Y."/>
            <person name="Oh S."/>
            <person name="Lee J.H."/>
            <person name="Choi E."/>
            <person name="Choi E."/>
            <person name="Lee S.E."/>
            <person name="Jeon J."/>
            <person name="Kim H."/>
            <person name="Choi G."/>
            <person name="Song H."/>
            <person name="Lee J."/>
            <person name="Lee S.C."/>
            <person name="Kwon J.K."/>
            <person name="Lee H.Y."/>
            <person name="Koo N."/>
            <person name="Hong Y."/>
            <person name="Kim R.W."/>
            <person name="Kang W.H."/>
            <person name="Huh J.H."/>
            <person name="Kang B.C."/>
            <person name="Yang T.J."/>
            <person name="Lee Y.H."/>
            <person name="Bennetzen J.L."/>
            <person name="Choi D."/>
        </authorList>
    </citation>
    <scope>NUCLEOTIDE SEQUENCE [LARGE SCALE GENOMIC DNA]</scope>
    <source>
        <strain evidence="5">cv. CM334</strain>
    </source>
</reference>
<dbReference type="Gramene" id="PHT94812">
    <property type="protein sequence ID" value="PHT94812"/>
    <property type="gene ID" value="T459_02694"/>
</dbReference>